<keyword evidence="1" id="KW-0560">Oxidoreductase</keyword>
<dbReference type="AlphaFoldDB" id="A0AB38MP10"/>
<dbReference type="Proteomes" id="UP000309601">
    <property type="component" value="Unassembled WGS sequence"/>
</dbReference>
<name>A0AB38MP10_9BASI</name>
<dbReference type="InterPro" id="IPR020471">
    <property type="entry name" value="AKR"/>
</dbReference>
<evidence type="ECO:0000313" key="6">
    <source>
        <dbReference type="EMBL" id="TIC62367.1"/>
    </source>
</evidence>
<feature type="domain" description="NADP-dependent oxidoreductase" evidence="5">
    <location>
        <begin position="63"/>
        <end position="293"/>
    </location>
</feature>
<evidence type="ECO:0000313" key="7">
    <source>
        <dbReference type="Proteomes" id="UP000309601"/>
    </source>
</evidence>
<dbReference type="PANTHER" id="PTHR43827:SF13">
    <property type="entry name" value="ALDO_KETO REDUCTASE FAMILY PROTEIN"/>
    <property type="match status" value="1"/>
</dbReference>
<protein>
    <submittedName>
        <fullName evidence="6">Aldo/keto reductase</fullName>
    </submittedName>
</protein>
<dbReference type="PRINTS" id="PR00069">
    <property type="entry name" value="ALDKETRDTASE"/>
</dbReference>
<feature type="binding site" evidence="3">
    <location>
        <position position="140"/>
    </location>
    <ligand>
        <name>substrate</name>
    </ligand>
</feature>
<dbReference type="InterPro" id="IPR036812">
    <property type="entry name" value="NAD(P)_OxRdtase_dom_sf"/>
</dbReference>
<feature type="site" description="Lowers pKa of active site Tyr" evidence="4">
    <location>
        <position position="107"/>
    </location>
</feature>
<proteinExistence type="predicted"/>
<dbReference type="PANTHER" id="PTHR43827">
    <property type="entry name" value="2,5-DIKETO-D-GLUCONIC ACID REDUCTASE"/>
    <property type="match status" value="1"/>
</dbReference>
<accession>A0AB38MP10</accession>
<reference evidence="6 7" key="1">
    <citation type="submission" date="2019-03" db="EMBL/GenBank/DDBJ databases">
        <title>Sequencing 25 genomes of Wallemia mellicola.</title>
        <authorList>
            <person name="Gostincar C."/>
        </authorList>
    </citation>
    <scope>NUCLEOTIDE SEQUENCE [LARGE SCALE GENOMIC DNA]</scope>
    <source>
        <strain evidence="6 7">EXF-1274</strain>
    </source>
</reference>
<dbReference type="PROSITE" id="PS00062">
    <property type="entry name" value="ALDOKETO_REDUCTASE_2"/>
    <property type="match status" value="1"/>
</dbReference>
<evidence type="ECO:0000256" key="4">
    <source>
        <dbReference type="PIRSR" id="PIRSR000097-3"/>
    </source>
</evidence>
<evidence type="ECO:0000256" key="3">
    <source>
        <dbReference type="PIRSR" id="PIRSR000097-2"/>
    </source>
</evidence>
<gene>
    <name evidence="6" type="ORF">E3Q02_03535</name>
</gene>
<organism evidence="6 7">
    <name type="scientific">Wallemia mellicola</name>
    <dbReference type="NCBI Taxonomy" id="1708541"/>
    <lineage>
        <taxon>Eukaryota</taxon>
        <taxon>Fungi</taxon>
        <taxon>Dikarya</taxon>
        <taxon>Basidiomycota</taxon>
        <taxon>Wallemiomycotina</taxon>
        <taxon>Wallemiomycetes</taxon>
        <taxon>Wallemiales</taxon>
        <taxon>Wallemiaceae</taxon>
        <taxon>Wallemia</taxon>
    </lineage>
</organism>
<dbReference type="GO" id="GO:0016616">
    <property type="term" value="F:oxidoreductase activity, acting on the CH-OH group of donors, NAD or NADP as acceptor"/>
    <property type="evidence" value="ECO:0007669"/>
    <property type="project" value="UniProtKB-ARBA"/>
</dbReference>
<evidence type="ECO:0000256" key="2">
    <source>
        <dbReference type="PIRSR" id="PIRSR000097-1"/>
    </source>
</evidence>
<feature type="active site" description="Proton donor" evidence="2">
    <location>
        <position position="82"/>
    </location>
</feature>
<dbReference type="InterPro" id="IPR023210">
    <property type="entry name" value="NADP_OxRdtase_dom"/>
</dbReference>
<dbReference type="InterPro" id="IPR018170">
    <property type="entry name" value="Aldo/ket_reductase_CS"/>
</dbReference>
<dbReference type="CDD" id="cd19071">
    <property type="entry name" value="AKR_AKR1-5-like"/>
    <property type="match status" value="1"/>
</dbReference>
<dbReference type="Pfam" id="PF00248">
    <property type="entry name" value="Aldo_ket_red"/>
    <property type="match status" value="1"/>
</dbReference>
<dbReference type="EMBL" id="SPRW01000048">
    <property type="protein sequence ID" value="TIC62367.1"/>
    <property type="molecule type" value="Genomic_DNA"/>
</dbReference>
<dbReference type="PIRSF" id="PIRSF000097">
    <property type="entry name" value="AKR"/>
    <property type="match status" value="1"/>
</dbReference>
<sequence>MWKYNDFIKSARLIYVRIQSSLKRHVATISSILNDIMSKTLQMLDGYQHPIIGLGTYLLKDPDAISTAIKSGYRCLDTACYYHNHREFGLGVKKSGVPRSELFLTSKVDPWTGAVHNARQSILRALNEAQLEYWDLVLIHSPSGGKNTRLNAYEELSSLVDEGKIRSLGVSNYGAGHIEELLASKPKYGPVVNQVEVHTMHSNDKVVRYCQEKGIIVEGYCPLGRKQFFNNRALIEIAKKYNCSVPQLMLSWLIGRGIVPLPKSSDDARQRENLESTNVTLREADMTEINKLDEQMDVDGQYIIQDGV</sequence>
<comment type="caution">
    <text evidence="6">The sequence shown here is derived from an EMBL/GenBank/DDBJ whole genome shotgun (WGS) entry which is preliminary data.</text>
</comment>
<evidence type="ECO:0000256" key="1">
    <source>
        <dbReference type="ARBA" id="ARBA00023002"/>
    </source>
</evidence>
<dbReference type="Gene3D" id="3.20.20.100">
    <property type="entry name" value="NADP-dependent oxidoreductase domain"/>
    <property type="match status" value="1"/>
</dbReference>
<dbReference type="SUPFAM" id="SSF51430">
    <property type="entry name" value="NAD(P)-linked oxidoreductase"/>
    <property type="match status" value="1"/>
</dbReference>
<evidence type="ECO:0000259" key="5">
    <source>
        <dbReference type="Pfam" id="PF00248"/>
    </source>
</evidence>
<dbReference type="FunFam" id="3.20.20.100:FF:000002">
    <property type="entry name" value="2,5-diketo-D-gluconic acid reductase A"/>
    <property type="match status" value="1"/>
</dbReference>